<keyword evidence="2" id="KW-0433">Leucine-rich repeat</keyword>
<keyword evidence="4 10" id="KW-0732">Signal</keyword>
<evidence type="ECO:0000313" key="13">
    <source>
        <dbReference type="Proteomes" id="UP000515124"/>
    </source>
</evidence>
<dbReference type="Pfam" id="PF00560">
    <property type="entry name" value="LRR_1"/>
    <property type="match status" value="5"/>
</dbReference>
<evidence type="ECO:0000259" key="12">
    <source>
        <dbReference type="Pfam" id="PF24141"/>
    </source>
</evidence>
<keyword evidence="7" id="KW-0472">Membrane</keyword>
<dbReference type="PANTHER" id="PTHR48063">
    <property type="entry name" value="LRR RECEPTOR-LIKE KINASE"/>
    <property type="match status" value="1"/>
</dbReference>
<evidence type="ECO:0000313" key="14">
    <source>
        <dbReference type="RefSeq" id="XP_021829531.1"/>
    </source>
</evidence>
<keyword evidence="6" id="KW-1133">Transmembrane helix</keyword>
<accession>A0A6P5TRD8</accession>
<evidence type="ECO:0000256" key="3">
    <source>
        <dbReference type="ARBA" id="ARBA00022692"/>
    </source>
</evidence>
<evidence type="ECO:0000256" key="2">
    <source>
        <dbReference type="ARBA" id="ARBA00022614"/>
    </source>
</evidence>
<dbReference type="InterPro" id="IPR013210">
    <property type="entry name" value="LRR_N_plant-typ"/>
</dbReference>
<feature type="domain" description="EGF-like" evidence="12">
    <location>
        <begin position="552"/>
        <end position="651"/>
    </location>
</feature>
<dbReference type="SUPFAM" id="SSF52047">
    <property type="entry name" value="RNI-like"/>
    <property type="match status" value="1"/>
</dbReference>
<dbReference type="FunFam" id="3.80.10.10:FF:000095">
    <property type="entry name" value="LRR receptor-like serine/threonine-protein kinase GSO1"/>
    <property type="match status" value="1"/>
</dbReference>
<dbReference type="Proteomes" id="UP000515124">
    <property type="component" value="Unplaced"/>
</dbReference>
<dbReference type="SUPFAM" id="SSF52058">
    <property type="entry name" value="L domain-like"/>
    <property type="match status" value="1"/>
</dbReference>
<dbReference type="FunFam" id="3.80.10.10:FF:000383">
    <property type="entry name" value="Leucine-rich repeat receptor protein kinase EMS1"/>
    <property type="match status" value="1"/>
</dbReference>
<evidence type="ECO:0000256" key="5">
    <source>
        <dbReference type="ARBA" id="ARBA00022737"/>
    </source>
</evidence>
<dbReference type="AlphaFoldDB" id="A0A6P5TRD8"/>
<organism evidence="13 14">
    <name type="scientific">Prunus avium</name>
    <name type="common">Cherry</name>
    <name type="synonym">Cerasus avium</name>
    <dbReference type="NCBI Taxonomy" id="42229"/>
    <lineage>
        <taxon>Eukaryota</taxon>
        <taxon>Viridiplantae</taxon>
        <taxon>Streptophyta</taxon>
        <taxon>Embryophyta</taxon>
        <taxon>Tracheophyta</taxon>
        <taxon>Spermatophyta</taxon>
        <taxon>Magnoliopsida</taxon>
        <taxon>eudicotyledons</taxon>
        <taxon>Gunneridae</taxon>
        <taxon>Pentapetalae</taxon>
        <taxon>rosids</taxon>
        <taxon>fabids</taxon>
        <taxon>Rosales</taxon>
        <taxon>Rosaceae</taxon>
        <taxon>Amygdaloideae</taxon>
        <taxon>Amygdaleae</taxon>
        <taxon>Prunus</taxon>
    </lineage>
</organism>
<dbReference type="KEGG" id="pavi:110769800"/>
<keyword evidence="13" id="KW-1185">Reference proteome</keyword>
<feature type="domain" description="Leucine-rich repeat-containing N-terminal plant-type" evidence="11">
    <location>
        <begin position="37"/>
        <end position="72"/>
    </location>
</feature>
<evidence type="ECO:0000256" key="6">
    <source>
        <dbReference type="ARBA" id="ARBA00022989"/>
    </source>
</evidence>
<evidence type="ECO:0000256" key="7">
    <source>
        <dbReference type="ARBA" id="ARBA00023136"/>
    </source>
</evidence>
<reference evidence="14" key="1">
    <citation type="submission" date="2025-08" db="UniProtKB">
        <authorList>
            <consortium name="RefSeq"/>
        </authorList>
    </citation>
    <scope>IDENTIFICATION</scope>
</reference>
<evidence type="ECO:0000256" key="4">
    <source>
        <dbReference type="ARBA" id="ARBA00022729"/>
    </source>
</evidence>
<dbReference type="GO" id="GO:0016020">
    <property type="term" value="C:membrane"/>
    <property type="evidence" value="ECO:0007669"/>
    <property type="project" value="UniProtKB-SubCell"/>
</dbReference>
<dbReference type="InterPro" id="IPR046956">
    <property type="entry name" value="RLP23-like"/>
</dbReference>
<dbReference type="RefSeq" id="XP_021829531.1">
    <property type="nucleotide sequence ID" value="XM_021973839.1"/>
</dbReference>
<dbReference type="PANTHER" id="PTHR48063:SF90">
    <property type="entry name" value="OS11G0565920 PROTEIN"/>
    <property type="match status" value="1"/>
</dbReference>
<evidence type="ECO:0000256" key="1">
    <source>
        <dbReference type="ARBA" id="ARBA00004479"/>
    </source>
</evidence>
<feature type="chain" id="PRO_5027775033" evidence="10">
    <location>
        <begin position="35"/>
        <end position="725"/>
    </location>
</feature>
<evidence type="ECO:0000256" key="8">
    <source>
        <dbReference type="ARBA" id="ARBA00023170"/>
    </source>
</evidence>
<dbReference type="Gene3D" id="3.80.10.10">
    <property type="entry name" value="Ribonuclease Inhibitor"/>
    <property type="match status" value="3"/>
</dbReference>
<dbReference type="GeneID" id="110769800"/>
<comment type="subcellular location">
    <subcellularLocation>
        <location evidence="1">Membrane</location>
        <topology evidence="1">Single-pass type I membrane protein</topology>
    </subcellularLocation>
</comment>
<sequence length="725" mass="81976">MDTLYSNLFKPRYISHFFLLLFLASSYLHTHVRSCIEEERSALLSFKQDLKDPSGRLSSWVSLDCCQWEGISYTNHTGQVAKLNLRNPYPYLIYEYDDLMNEDLAWDQLAYKQSCLGGKINPSLLSLKYLNYLDLSYNDFDGIHIPKFFGELKSLSWLFNLTSLRELDLSVNYFRGPFPGKLASLKSLEYLDLSNLGLEGQFSKVIGNLCKLKMLSLRGNHFPGEGIEEFLRCLSNCPNNTIVESLDFSYCSLEGQLPASLGMLTTLQHINLEVNHFWGSIPKSIGNLSSLKTMDLSNNHMNGSISESLGKPSELVKLDLRENPWKDILTEAHLINLTRLKYLSIYSDDMENPMSLIFNMAYDWVPHFKLHTIEIVNCPIGPGFGLWLQSQTELSSVTLRNTSISDSIPEEWFLKISSQLQYLDLSYNQIFGKLPFHLKFPHISDINLGHNQFDGPLPLWTTSASSFDLGNNLFSGPIPSNFNQEMPTLRKLVLSGNRLNGTLPPSICNIEYLKLVSLSNNQLCGQVPQEWSLCSGLEVIDVAHNNLSGNILSSLGNQTSLQVLKVNNNNFGGEIPFSLQHCTSLKILHLGGNKFIGKLPFWIGSNVSTLQLLSLQSNLLSGHLPHQFCNLPYLHVLDLGHNKFSGTIPKCLKNMTSLAQADAEKYFPDDIIYYDYGSYARTTITSKGKELEYGDVKLIQWETSLIFRQTILKVKSLNKWAVSFN</sequence>
<name>A0A6P5TRD8_PRUAV</name>
<evidence type="ECO:0000256" key="9">
    <source>
        <dbReference type="ARBA" id="ARBA00023180"/>
    </source>
</evidence>
<proteinExistence type="predicted"/>
<keyword evidence="3" id="KW-0812">Transmembrane</keyword>
<evidence type="ECO:0000256" key="10">
    <source>
        <dbReference type="SAM" id="SignalP"/>
    </source>
</evidence>
<dbReference type="Pfam" id="PF08263">
    <property type="entry name" value="LRRNT_2"/>
    <property type="match status" value="1"/>
</dbReference>
<dbReference type="InterPro" id="IPR032675">
    <property type="entry name" value="LRR_dom_sf"/>
</dbReference>
<dbReference type="InterPro" id="IPR001611">
    <property type="entry name" value="Leu-rich_rpt"/>
</dbReference>
<dbReference type="InterPro" id="IPR057013">
    <property type="entry name" value="LRR_ComC"/>
</dbReference>
<protein>
    <submittedName>
        <fullName evidence="14">Probably inactive leucine-rich repeat receptor-like protein kinase At3g28040</fullName>
    </submittedName>
</protein>
<keyword evidence="9" id="KW-0325">Glycoprotein</keyword>
<dbReference type="Pfam" id="PF24141">
    <property type="entry name" value="LRR_ComC"/>
    <property type="match status" value="1"/>
</dbReference>
<keyword evidence="8" id="KW-0675">Receptor</keyword>
<feature type="signal peptide" evidence="10">
    <location>
        <begin position="1"/>
        <end position="34"/>
    </location>
</feature>
<gene>
    <name evidence="14" type="primary">LOC110769800</name>
</gene>
<keyword evidence="5" id="KW-0677">Repeat</keyword>
<evidence type="ECO:0000259" key="11">
    <source>
        <dbReference type="Pfam" id="PF08263"/>
    </source>
</evidence>